<dbReference type="Gene3D" id="1.10.10.10">
    <property type="entry name" value="Winged helix-like DNA-binding domain superfamily/Winged helix DNA-binding domain"/>
    <property type="match status" value="1"/>
</dbReference>
<dbReference type="InterPro" id="IPR036388">
    <property type="entry name" value="WH-like_DNA-bd_sf"/>
</dbReference>
<dbReference type="SUPFAM" id="SSF46785">
    <property type="entry name" value="Winged helix' DNA-binding domain"/>
    <property type="match status" value="1"/>
</dbReference>
<dbReference type="KEGG" id="ahat:ADCFC_14890"/>
<reference evidence="3" key="1">
    <citation type="journal article" date="2020" name="Microbiol. Resour. Announc.">
        <title>Complete Genome Sequence of Adlercreutzia sp. Strain 8CFCBH1, a Potent Producer of Equol, Isolated from Healthy Japanese Feces.</title>
        <authorList>
            <person name="Ogata Y."/>
            <person name="Sakamoto M."/>
            <person name="Ohkuma M."/>
            <person name="Hattori M."/>
            <person name="Suda W."/>
        </authorList>
    </citation>
    <scope>NUCLEOTIDE SEQUENCE [LARGE SCALE GENOMIC DNA]</scope>
    <source>
        <strain evidence="3">8CFCBH1</strain>
    </source>
</reference>
<dbReference type="AlphaFoldDB" id="A0A6F8SMN0"/>
<keyword evidence="3" id="KW-1185">Reference proteome</keyword>
<accession>A0A6F8SMN0</accession>
<proteinExistence type="predicted"/>
<evidence type="ECO:0000313" key="3">
    <source>
        <dbReference type="Proteomes" id="UP000501727"/>
    </source>
</evidence>
<organism evidence="2 3">
    <name type="scientific">Adlercreutzia hattorii</name>
    <dbReference type="NCBI Taxonomy" id="2707299"/>
    <lineage>
        <taxon>Bacteria</taxon>
        <taxon>Bacillati</taxon>
        <taxon>Actinomycetota</taxon>
        <taxon>Coriobacteriia</taxon>
        <taxon>Eggerthellales</taxon>
        <taxon>Eggerthellaceae</taxon>
        <taxon>Adlercreutzia</taxon>
    </lineage>
</organism>
<dbReference type="EMBL" id="AP022829">
    <property type="protein sequence ID" value="BCA88870.1"/>
    <property type="molecule type" value="Genomic_DNA"/>
</dbReference>
<evidence type="ECO:0000256" key="1">
    <source>
        <dbReference type="SAM" id="MobiDB-lite"/>
    </source>
</evidence>
<dbReference type="InterPro" id="IPR036390">
    <property type="entry name" value="WH_DNA-bd_sf"/>
</dbReference>
<feature type="region of interest" description="Disordered" evidence="1">
    <location>
        <begin position="8"/>
        <end position="30"/>
    </location>
</feature>
<reference evidence="3" key="2">
    <citation type="submission" date="2020-03" db="EMBL/GenBank/DDBJ databases">
        <title>Complete Genome Sequence of Adlercreutzia sp. strain 8CFCBH1 Producing Equol, Isolated from Healthy Japanese Feces.</title>
        <authorList>
            <person name="Ogata Y."/>
            <person name="Sakamoto M."/>
            <person name="Ohkuma M."/>
            <person name="Hattori M."/>
            <person name="Suda W."/>
        </authorList>
    </citation>
    <scope>NUCLEOTIDE SEQUENCE [LARGE SCALE GENOMIC DNA]</scope>
    <source>
        <strain evidence="3">8CFCBH1</strain>
    </source>
</reference>
<sequence>MSRWQSLTILSAGDSSPSPAPSHGVADGAGRRRFSSPLMVEVLAARRDGDAEDFHIARASPSIRAVSRMDVLLPAIIGQRARRRMRYPHSAKEDLRRINKAPHTPNSCNTSPRDKQTGKVLQSYRFSPLKTEVQMIDDWIYHTARASQNAVQIEYGIFSIIGKIVDKWEALLASSEVHLTKTMRKLLIAIVGAPVFSIASLAHATEASYTTVSNIITLLSSHGIITQVSRGRRNKVYACPEALGLFDTIIAEVA</sequence>
<dbReference type="Proteomes" id="UP000501727">
    <property type="component" value="Chromosome"/>
</dbReference>
<evidence type="ECO:0000313" key="2">
    <source>
        <dbReference type="EMBL" id="BCA88870.1"/>
    </source>
</evidence>
<name>A0A6F8SMN0_9ACTN</name>
<protein>
    <submittedName>
        <fullName evidence="2">Uncharacterized protein</fullName>
    </submittedName>
</protein>
<gene>
    <name evidence="2" type="ORF">ADCFC_13680</name>
</gene>